<protein>
    <recommendedName>
        <fullName evidence="3">PRC-barrel domain containing protein</fullName>
    </recommendedName>
</protein>
<dbReference type="RefSeq" id="WP_319954513.1">
    <property type="nucleotide sequence ID" value="NZ_JAXAVX010000005.1"/>
</dbReference>
<comment type="caution">
    <text evidence="1">The sequence shown here is derived from an EMBL/GenBank/DDBJ whole genome shotgun (WGS) entry which is preliminary data.</text>
</comment>
<gene>
    <name evidence="1" type="ORF">SK069_12185</name>
</gene>
<name>A0ABU4VMQ2_9ACTN</name>
<keyword evidence="2" id="KW-1185">Reference proteome</keyword>
<proteinExistence type="predicted"/>
<reference evidence="1 2" key="1">
    <citation type="submission" date="2023-11" db="EMBL/GenBank/DDBJ databases">
        <authorList>
            <person name="Xu M."/>
            <person name="Jiang T."/>
        </authorList>
    </citation>
    <scope>NUCLEOTIDE SEQUENCE [LARGE SCALE GENOMIC DNA]</scope>
    <source>
        <strain evidence="1 2">SD</strain>
    </source>
</reference>
<sequence>MEHHGHGLAESRIDLAYRLLDDQLVDAGGRRCGKVDDLELTGAPGGRLEVTAILVGSGIRAGRGPGRLGRWWRRRAGAPVWGRTARRVPWSAVDDVTTRIALRRDAADLGLAGDDLELSTLVGRVPGA</sequence>
<dbReference type="EMBL" id="JAXAVX010000005">
    <property type="protein sequence ID" value="MDX8152359.1"/>
    <property type="molecule type" value="Genomic_DNA"/>
</dbReference>
<evidence type="ECO:0008006" key="3">
    <source>
        <dbReference type="Google" id="ProtNLM"/>
    </source>
</evidence>
<accession>A0ABU4VMQ2</accession>
<organism evidence="1 2">
    <name type="scientific">Patulibacter brassicae</name>
    <dbReference type="NCBI Taxonomy" id="1705717"/>
    <lineage>
        <taxon>Bacteria</taxon>
        <taxon>Bacillati</taxon>
        <taxon>Actinomycetota</taxon>
        <taxon>Thermoleophilia</taxon>
        <taxon>Solirubrobacterales</taxon>
        <taxon>Patulibacteraceae</taxon>
        <taxon>Patulibacter</taxon>
    </lineage>
</organism>
<dbReference type="Proteomes" id="UP001277761">
    <property type="component" value="Unassembled WGS sequence"/>
</dbReference>
<evidence type="ECO:0000313" key="1">
    <source>
        <dbReference type="EMBL" id="MDX8152359.1"/>
    </source>
</evidence>
<evidence type="ECO:0000313" key="2">
    <source>
        <dbReference type="Proteomes" id="UP001277761"/>
    </source>
</evidence>